<dbReference type="Gene3D" id="3.40.50.880">
    <property type="match status" value="1"/>
</dbReference>
<dbReference type="SUPFAM" id="SSF52317">
    <property type="entry name" value="Class I glutamine amidotransferase-like"/>
    <property type="match status" value="1"/>
</dbReference>
<name>H0DZX2_9ACTN</name>
<organism evidence="4 5">
    <name type="scientific">Patulibacter medicamentivorans</name>
    <dbReference type="NCBI Taxonomy" id="1097667"/>
    <lineage>
        <taxon>Bacteria</taxon>
        <taxon>Bacillati</taxon>
        <taxon>Actinomycetota</taxon>
        <taxon>Thermoleophilia</taxon>
        <taxon>Solirubrobacterales</taxon>
        <taxon>Patulibacteraceae</taxon>
        <taxon>Patulibacter</taxon>
    </lineage>
</organism>
<dbReference type="PATRIC" id="fig|1097667.3.peg.77"/>
<accession>H0DZX2</accession>
<dbReference type="Proteomes" id="UP000005143">
    <property type="component" value="Unassembled WGS sequence"/>
</dbReference>
<dbReference type="InterPro" id="IPR002818">
    <property type="entry name" value="DJ-1/PfpI"/>
</dbReference>
<proteinExistence type="predicted"/>
<keyword evidence="2" id="KW-0804">Transcription</keyword>
<sequence length="331" mass="35234">MADRRRQVVFVAFDGMQLLNVAGPAELLDAATQALGGRGGYELLIATPDGRPIRGSGGLRLMADVALGHVRPRAVDTLIVGGGMRIDEALGDPRLAPGLQRVSGGARRTCSVCTGALLLAHAGLLDGRSATTHWAFGAELARRHPRVAVVPDRIFVRDGPVVTSAGSTAGMDLALALIEEDHGPELARTVARWTVMFLRRPGGQSQFSERLALPSTVSTPVRQVLDAIVADPAGDHRLARLAARAAVSERHLRRLFADQARTTPARFVERVRVEAAREQLEATATPVEAIATACGFGSPETMRRAFLRVLGVGPSDYRARFRSTEPAALAA</sequence>
<evidence type="ECO:0000313" key="5">
    <source>
        <dbReference type="Proteomes" id="UP000005143"/>
    </source>
</evidence>
<dbReference type="GO" id="GO:0003700">
    <property type="term" value="F:DNA-binding transcription factor activity"/>
    <property type="evidence" value="ECO:0007669"/>
    <property type="project" value="InterPro"/>
</dbReference>
<dbReference type="InterPro" id="IPR009057">
    <property type="entry name" value="Homeodomain-like_sf"/>
</dbReference>
<dbReference type="InterPro" id="IPR029062">
    <property type="entry name" value="Class_I_gatase-like"/>
</dbReference>
<dbReference type="RefSeq" id="WP_007569660.1">
    <property type="nucleotide sequence ID" value="NZ_AGUD01000003.1"/>
</dbReference>
<dbReference type="Pfam" id="PF01965">
    <property type="entry name" value="DJ-1_PfpI"/>
    <property type="match status" value="1"/>
</dbReference>
<evidence type="ECO:0000313" key="4">
    <source>
        <dbReference type="EMBL" id="EHN13076.1"/>
    </source>
</evidence>
<dbReference type="InterPro" id="IPR018060">
    <property type="entry name" value="HTH_AraC"/>
</dbReference>
<evidence type="ECO:0000256" key="2">
    <source>
        <dbReference type="ARBA" id="ARBA00023163"/>
    </source>
</evidence>
<dbReference type="SMART" id="SM00342">
    <property type="entry name" value="HTH_ARAC"/>
    <property type="match status" value="1"/>
</dbReference>
<dbReference type="PROSITE" id="PS01124">
    <property type="entry name" value="HTH_ARAC_FAMILY_2"/>
    <property type="match status" value="1"/>
</dbReference>
<dbReference type="GO" id="GO:0043565">
    <property type="term" value="F:sequence-specific DNA binding"/>
    <property type="evidence" value="ECO:0007669"/>
    <property type="project" value="InterPro"/>
</dbReference>
<protein>
    <submittedName>
        <fullName evidence="4">Transcriptional regulator AraC family</fullName>
    </submittedName>
</protein>
<dbReference type="EMBL" id="AGUD01000003">
    <property type="protein sequence ID" value="EHN13076.1"/>
    <property type="molecule type" value="Genomic_DNA"/>
</dbReference>
<dbReference type="InterPro" id="IPR052158">
    <property type="entry name" value="INH-QAR"/>
</dbReference>
<dbReference type="AlphaFoldDB" id="H0DZX2"/>
<reference evidence="4 5" key="1">
    <citation type="journal article" date="2013" name="Biodegradation">
        <title>Quantitative proteomic analysis of ibuprofen-degrading Patulibacter sp. strain I11.</title>
        <authorList>
            <person name="Almeida B."/>
            <person name="Kjeldal H."/>
            <person name="Lolas I."/>
            <person name="Knudsen A.D."/>
            <person name="Carvalho G."/>
            <person name="Nielsen K.L."/>
            <person name="Barreto Crespo M.T."/>
            <person name="Stensballe A."/>
            <person name="Nielsen J.L."/>
        </authorList>
    </citation>
    <scope>NUCLEOTIDE SEQUENCE [LARGE SCALE GENOMIC DNA]</scope>
    <source>
        <strain evidence="4 5">I11</strain>
    </source>
</reference>
<dbReference type="Gene3D" id="1.10.10.60">
    <property type="entry name" value="Homeodomain-like"/>
    <property type="match status" value="1"/>
</dbReference>
<evidence type="ECO:0000256" key="1">
    <source>
        <dbReference type="ARBA" id="ARBA00023015"/>
    </source>
</evidence>
<dbReference type="PANTHER" id="PTHR43130">
    <property type="entry name" value="ARAC-FAMILY TRANSCRIPTIONAL REGULATOR"/>
    <property type="match status" value="1"/>
</dbReference>
<gene>
    <name evidence="4" type="ORF">PAI11_00770</name>
</gene>
<feature type="domain" description="HTH araC/xylS-type" evidence="3">
    <location>
        <begin position="222"/>
        <end position="320"/>
    </location>
</feature>
<dbReference type="CDD" id="cd03137">
    <property type="entry name" value="GATase1_AraC_1"/>
    <property type="match status" value="1"/>
</dbReference>
<comment type="caution">
    <text evidence="4">The sequence shown here is derived from an EMBL/GenBank/DDBJ whole genome shotgun (WGS) entry which is preliminary data.</text>
</comment>
<keyword evidence="5" id="KW-1185">Reference proteome</keyword>
<dbReference type="PANTHER" id="PTHR43130:SF3">
    <property type="entry name" value="HTH-TYPE TRANSCRIPTIONAL REGULATOR RV1931C"/>
    <property type="match status" value="1"/>
</dbReference>
<dbReference type="Pfam" id="PF12833">
    <property type="entry name" value="HTH_18"/>
    <property type="match status" value="1"/>
</dbReference>
<dbReference type="SUPFAM" id="SSF46689">
    <property type="entry name" value="Homeodomain-like"/>
    <property type="match status" value="2"/>
</dbReference>
<evidence type="ECO:0000259" key="3">
    <source>
        <dbReference type="PROSITE" id="PS01124"/>
    </source>
</evidence>
<keyword evidence="1" id="KW-0805">Transcription regulation</keyword>